<dbReference type="EMBL" id="MU254279">
    <property type="protein sequence ID" value="KAG9241054.1"/>
    <property type="molecule type" value="Genomic_DNA"/>
</dbReference>
<dbReference type="AlphaFoldDB" id="A0A9P7YW29"/>
<evidence type="ECO:0000256" key="2">
    <source>
        <dbReference type="ARBA" id="ARBA00022603"/>
    </source>
</evidence>
<dbReference type="SUPFAM" id="SSF53335">
    <property type="entry name" value="S-adenosyl-L-methionine-dependent methyltransferases"/>
    <property type="match status" value="1"/>
</dbReference>
<comment type="similarity">
    <text evidence="1">Belongs to the methyltransferase superfamily.</text>
</comment>
<dbReference type="GO" id="GO:0032259">
    <property type="term" value="P:methylation"/>
    <property type="evidence" value="ECO:0007669"/>
    <property type="project" value="UniProtKB-KW"/>
</dbReference>
<keyword evidence="6" id="KW-1185">Reference proteome</keyword>
<comment type="caution">
    <text evidence="5">The sequence shown here is derived from an EMBL/GenBank/DDBJ whole genome shotgun (WGS) entry which is preliminary data.</text>
</comment>
<dbReference type="Pfam" id="PF08241">
    <property type="entry name" value="Methyltransf_11"/>
    <property type="match status" value="1"/>
</dbReference>
<evidence type="ECO:0000256" key="3">
    <source>
        <dbReference type="ARBA" id="ARBA00022679"/>
    </source>
</evidence>
<accession>A0A9P7YW29</accession>
<proteinExistence type="inferred from homology"/>
<keyword evidence="3" id="KW-0808">Transferase</keyword>
<feature type="domain" description="Methyltransferase type 11" evidence="4">
    <location>
        <begin position="41"/>
        <end position="137"/>
    </location>
</feature>
<name>A0A9P7YW29_9HELO</name>
<sequence length="298" mass="33318">MATFAKATFSTAGYAAFRPSYPPKLFQTVLAYHSGPKSLALDLGCGHGLVSRALAPQFSAVIGTDPSTPMVKQASASSTAPEFKNVVFRVGSAEDLGEFEDGSLDVVVAGQAAHWFNYNKVWLEIAKKVRKGGTLAFWGYKDNYFVEYPRATAVLDDYCYGEGDDKMGKYWEQPGRNILRDLYGDIQPPENEWTDVKRIEYQPNTEGKESGEGEVLMESKMKLGEMEGYVRTFSAYHTWMADHEGVEAKKDGGEGDVVDGMFEKMLEVEPDWRAKGEQWRDIEVENEWGSVILLARKK</sequence>
<protein>
    <submittedName>
        <fullName evidence="5">Trans-aconitate 3-methyltransferase</fullName>
    </submittedName>
</protein>
<dbReference type="InterPro" id="IPR029063">
    <property type="entry name" value="SAM-dependent_MTases_sf"/>
</dbReference>
<dbReference type="OrthoDB" id="10027013at2759"/>
<gene>
    <name evidence="5" type="ORF">BJ878DRAFT_251421</name>
</gene>
<organism evidence="5 6">
    <name type="scientific">Calycina marina</name>
    <dbReference type="NCBI Taxonomy" id="1763456"/>
    <lineage>
        <taxon>Eukaryota</taxon>
        <taxon>Fungi</taxon>
        <taxon>Dikarya</taxon>
        <taxon>Ascomycota</taxon>
        <taxon>Pezizomycotina</taxon>
        <taxon>Leotiomycetes</taxon>
        <taxon>Helotiales</taxon>
        <taxon>Pezizellaceae</taxon>
        <taxon>Calycina</taxon>
    </lineage>
</organism>
<dbReference type="PANTHER" id="PTHR44942">
    <property type="entry name" value="METHYLTRANSF_11 DOMAIN-CONTAINING PROTEIN"/>
    <property type="match status" value="1"/>
</dbReference>
<evidence type="ECO:0000313" key="6">
    <source>
        <dbReference type="Proteomes" id="UP000887226"/>
    </source>
</evidence>
<dbReference type="InterPro" id="IPR051052">
    <property type="entry name" value="Diverse_substrate_MTase"/>
</dbReference>
<reference evidence="5" key="1">
    <citation type="journal article" date="2021" name="IMA Fungus">
        <title>Genomic characterization of three marine fungi, including Emericellopsis atlantica sp. nov. with signatures of a generalist lifestyle and marine biomass degradation.</title>
        <authorList>
            <person name="Hagestad O.C."/>
            <person name="Hou L."/>
            <person name="Andersen J.H."/>
            <person name="Hansen E.H."/>
            <person name="Altermark B."/>
            <person name="Li C."/>
            <person name="Kuhnert E."/>
            <person name="Cox R.J."/>
            <person name="Crous P.W."/>
            <person name="Spatafora J.W."/>
            <person name="Lail K."/>
            <person name="Amirebrahimi M."/>
            <person name="Lipzen A."/>
            <person name="Pangilinan J."/>
            <person name="Andreopoulos W."/>
            <person name="Hayes R.D."/>
            <person name="Ng V."/>
            <person name="Grigoriev I.V."/>
            <person name="Jackson S.A."/>
            <person name="Sutton T.D.S."/>
            <person name="Dobson A.D.W."/>
            <person name="Rama T."/>
        </authorList>
    </citation>
    <scope>NUCLEOTIDE SEQUENCE</scope>
    <source>
        <strain evidence="5">TRa3180A</strain>
    </source>
</reference>
<evidence type="ECO:0000259" key="4">
    <source>
        <dbReference type="Pfam" id="PF08241"/>
    </source>
</evidence>
<keyword evidence="2" id="KW-0489">Methyltransferase</keyword>
<dbReference type="GO" id="GO:0008757">
    <property type="term" value="F:S-adenosylmethionine-dependent methyltransferase activity"/>
    <property type="evidence" value="ECO:0007669"/>
    <property type="project" value="InterPro"/>
</dbReference>
<dbReference type="CDD" id="cd02440">
    <property type="entry name" value="AdoMet_MTases"/>
    <property type="match status" value="1"/>
</dbReference>
<dbReference type="InterPro" id="IPR013216">
    <property type="entry name" value="Methyltransf_11"/>
</dbReference>
<evidence type="ECO:0000313" key="5">
    <source>
        <dbReference type="EMBL" id="KAG9241054.1"/>
    </source>
</evidence>
<evidence type="ECO:0000256" key="1">
    <source>
        <dbReference type="ARBA" id="ARBA00008361"/>
    </source>
</evidence>
<dbReference type="Proteomes" id="UP000887226">
    <property type="component" value="Unassembled WGS sequence"/>
</dbReference>
<dbReference type="Gene3D" id="3.40.50.150">
    <property type="entry name" value="Vaccinia Virus protein VP39"/>
    <property type="match status" value="1"/>
</dbReference>
<dbReference type="PANTHER" id="PTHR44942:SF4">
    <property type="entry name" value="METHYLTRANSFERASE TYPE 11 DOMAIN-CONTAINING PROTEIN"/>
    <property type="match status" value="1"/>
</dbReference>